<dbReference type="RefSeq" id="WP_200787056.1">
    <property type="nucleotide sequence ID" value="NZ_JAEDAO010000001.1"/>
</dbReference>
<sequence length="80" mass="9155">MSDQLLRLKTLQAYGAEREHVFPSKTSLAWFLRQHKPALIQAGALLMITGRWFVDPEKFDDYVISEGRSAAARHDREPGE</sequence>
<protein>
    <submittedName>
        <fullName evidence="1">Uncharacterized protein</fullName>
    </submittedName>
</protein>
<accession>A0A934PX36</accession>
<reference evidence="1" key="1">
    <citation type="submission" date="2020-12" db="EMBL/GenBank/DDBJ databases">
        <title>Ramlibacter sp. nov., isolated from a freshwater alga, Cryptomonas.</title>
        <authorList>
            <person name="Kim H.M."/>
            <person name="Jeon C.O."/>
        </authorList>
    </citation>
    <scope>NUCLEOTIDE SEQUENCE</scope>
    <source>
        <strain evidence="1">CrO1</strain>
    </source>
</reference>
<keyword evidence="2" id="KW-1185">Reference proteome</keyword>
<dbReference type="EMBL" id="JAEDAO010000001">
    <property type="protein sequence ID" value="MBK0392105.1"/>
    <property type="molecule type" value="Genomic_DNA"/>
</dbReference>
<organism evidence="1 2">
    <name type="scientific">Ramlibacter algicola</name>
    <dbReference type="NCBI Taxonomy" id="2795217"/>
    <lineage>
        <taxon>Bacteria</taxon>
        <taxon>Pseudomonadati</taxon>
        <taxon>Pseudomonadota</taxon>
        <taxon>Betaproteobacteria</taxon>
        <taxon>Burkholderiales</taxon>
        <taxon>Comamonadaceae</taxon>
        <taxon>Ramlibacter</taxon>
    </lineage>
</organism>
<proteinExistence type="predicted"/>
<name>A0A934PX36_9BURK</name>
<evidence type="ECO:0000313" key="1">
    <source>
        <dbReference type="EMBL" id="MBK0392105.1"/>
    </source>
</evidence>
<evidence type="ECO:0000313" key="2">
    <source>
        <dbReference type="Proteomes" id="UP000617041"/>
    </source>
</evidence>
<comment type="caution">
    <text evidence="1">The sequence shown here is derived from an EMBL/GenBank/DDBJ whole genome shotgun (WGS) entry which is preliminary data.</text>
</comment>
<dbReference type="AlphaFoldDB" id="A0A934PX36"/>
<gene>
    <name evidence="1" type="ORF">I8E28_05845</name>
</gene>
<dbReference type="Proteomes" id="UP000617041">
    <property type="component" value="Unassembled WGS sequence"/>
</dbReference>